<dbReference type="Proteomes" id="UP001059380">
    <property type="component" value="Chromosome"/>
</dbReference>
<protein>
    <submittedName>
        <fullName evidence="1">Uncharacterized protein</fullName>
    </submittedName>
</protein>
<dbReference type="AlphaFoldDB" id="A0A9J7BSY0"/>
<dbReference type="KEGG" id="orp:MOP44_26665"/>
<reference evidence="1" key="1">
    <citation type="submission" date="2021-04" db="EMBL/GenBank/DDBJ databases">
        <title>Phylogenetic analysis of Acidobacteriaceae.</title>
        <authorList>
            <person name="Qiu L."/>
            <person name="Zhang Q."/>
        </authorList>
    </citation>
    <scope>NUCLEOTIDE SEQUENCE</scope>
    <source>
        <strain evidence="1">DSM 25168</strain>
    </source>
</reference>
<name>A0A9J7BSY0_9BACT</name>
<gene>
    <name evidence="1" type="ORF">MOP44_26665</name>
</gene>
<accession>A0A9J7BSY0</accession>
<evidence type="ECO:0000313" key="1">
    <source>
        <dbReference type="EMBL" id="UWZ84125.1"/>
    </source>
</evidence>
<proteinExistence type="predicted"/>
<keyword evidence="2" id="KW-1185">Reference proteome</keyword>
<sequence length="178" mass="19283">MECDWEFEIAPDAPVIDAAWSEYINLRAHPELASHLSEAKALPALTVALTLLNAPDSPVWTAKCDVWVPESFDRDELDASPGQGIEALACYIDLLPATGAWLTMDAVAEWCRNLCVKLRTAALRQCRADLVVRRAFFTADQTGLGITAYLTACGLTVLDAQESLSTAVNVFASAVRNA</sequence>
<dbReference type="EMBL" id="CP093313">
    <property type="protein sequence ID" value="UWZ84125.1"/>
    <property type="molecule type" value="Genomic_DNA"/>
</dbReference>
<organism evidence="1 2">
    <name type="scientific">Occallatibacter riparius</name>
    <dbReference type="NCBI Taxonomy" id="1002689"/>
    <lineage>
        <taxon>Bacteria</taxon>
        <taxon>Pseudomonadati</taxon>
        <taxon>Acidobacteriota</taxon>
        <taxon>Terriglobia</taxon>
        <taxon>Terriglobales</taxon>
        <taxon>Acidobacteriaceae</taxon>
        <taxon>Occallatibacter</taxon>
    </lineage>
</organism>
<dbReference type="RefSeq" id="WP_260793629.1">
    <property type="nucleotide sequence ID" value="NZ_CP093313.1"/>
</dbReference>
<evidence type="ECO:0000313" key="2">
    <source>
        <dbReference type="Proteomes" id="UP001059380"/>
    </source>
</evidence>